<evidence type="ECO:0000313" key="2">
    <source>
        <dbReference type="Proteomes" id="UP001459277"/>
    </source>
</evidence>
<accession>A0AAW2CUJ7</accession>
<dbReference type="AlphaFoldDB" id="A0AAW2CUJ7"/>
<comment type="caution">
    <text evidence="1">The sequence shown here is derived from an EMBL/GenBank/DDBJ whole genome shotgun (WGS) entry which is preliminary data.</text>
</comment>
<sequence>MQPTWQLPERTGPWWAWIEGNGPFTTNGRIHEAPWKQMIMTENLWSQLDLTLIGLMKRDLQTCKNLSGRPGTY</sequence>
<dbReference type="Proteomes" id="UP001459277">
    <property type="component" value="Unassembled WGS sequence"/>
</dbReference>
<gene>
    <name evidence="1" type="ORF">SO802_015520</name>
</gene>
<keyword evidence="2" id="KW-1185">Reference proteome</keyword>
<protein>
    <submittedName>
        <fullName evidence="1">Uncharacterized protein</fullName>
    </submittedName>
</protein>
<organism evidence="1 2">
    <name type="scientific">Lithocarpus litseifolius</name>
    <dbReference type="NCBI Taxonomy" id="425828"/>
    <lineage>
        <taxon>Eukaryota</taxon>
        <taxon>Viridiplantae</taxon>
        <taxon>Streptophyta</taxon>
        <taxon>Embryophyta</taxon>
        <taxon>Tracheophyta</taxon>
        <taxon>Spermatophyta</taxon>
        <taxon>Magnoliopsida</taxon>
        <taxon>eudicotyledons</taxon>
        <taxon>Gunneridae</taxon>
        <taxon>Pentapetalae</taxon>
        <taxon>rosids</taxon>
        <taxon>fabids</taxon>
        <taxon>Fagales</taxon>
        <taxon>Fagaceae</taxon>
        <taxon>Lithocarpus</taxon>
    </lineage>
</organism>
<evidence type="ECO:0000313" key="1">
    <source>
        <dbReference type="EMBL" id="KAL0001739.1"/>
    </source>
</evidence>
<dbReference type="EMBL" id="JAZDWU010000005">
    <property type="protein sequence ID" value="KAL0001739.1"/>
    <property type="molecule type" value="Genomic_DNA"/>
</dbReference>
<proteinExistence type="predicted"/>
<reference evidence="1 2" key="1">
    <citation type="submission" date="2024-01" db="EMBL/GenBank/DDBJ databases">
        <title>A telomere-to-telomere, gap-free genome of sweet tea (Lithocarpus litseifolius).</title>
        <authorList>
            <person name="Zhou J."/>
        </authorList>
    </citation>
    <scope>NUCLEOTIDE SEQUENCE [LARGE SCALE GENOMIC DNA]</scope>
    <source>
        <strain evidence="1">Zhou-2022a</strain>
        <tissue evidence="1">Leaf</tissue>
    </source>
</reference>
<name>A0AAW2CUJ7_9ROSI</name>